<evidence type="ECO:0000313" key="2">
    <source>
        <dbReference type="EMBL" id="GIY41512.1"/>
    </source>
</evidence>
<organism evidence="2 3">
    <name type="scientific">Caerostris darwini</name>
    <dbReference type="NCBI Taxonomy" id="1538125"/>
    <lineage>
        <taxon>Eukaryota</taxon>
        <taxon>Metazoa</taxon>
        <taxon>Ecdysozoa</taxon>
        <taxon>Arthropoda</taxon>
        <taxon>Chelicerata</taxon>
        <taxon>Arachnida</taxon>
        <taxon>Araneae</taxon>
        <taxon>Araneomorphae</taxon>
        <taxon>Entelegynae</taxon>
        <taxon>Araneoidea</taxon>
        <taxon>Araneidae</taxon>
        <taxon>Caerostris</taxon>
    </lineage>
</organism>
<evidence type="ECO:0000313" key="3">
    <source>
        <dbReference type="Proteomes" id="UP001054837"/>
    </source>
</evidence>
<reference evidence="2 3" key="1">
    <citation type="submission" date="2021-06" db="EMBL/GenBank/DDBJ databases">
        <title>Caerostris darwini draft genome.</title>
        <authorList>
            <person name="Kono N."/>
            <person name="Arakawa K."/>
        </authorList>
    </citation>
    <scope>NUCLEOTIDE SEQUENCE [LARGE SCALE GENOMIC DNA]</scope>
</reference>
<dbReference type="EMBL" id="BPLQ01009069">
    <property type="protein sequence ID" value="GIY41512.1"/>
    <property type="molecule type" value="Genomic_DNA"/>
</dbReference>
<dbReference type="Proteomes" id="UP001054837">
    <property type="component" value="Unassembled WGS sequence"/>
</dbReference>
<evidence type="ECO:0000256" key="1">
    <source>
        <dbReference type="SAM" id="MobiDB-lite"/>
    </source>
</evidence>
<sequence>EKTTNLRRDRKDARQGRKLRYKHQITRTEKRHSLPSKQSSWVVTGNHSQGKLKTTPHAVSNLRLGVWQDECLKIKPRCFPGPFLIISSLLFI</sequence>
<protein>
    <submittedName>
        <fullName evidence="2">Uncharacterized protein</fullName>
    </submittedName>
</protein>
<keyword evidence="3" id="KW-1185">Reference proteome</keyword>
<feature type="non-terminal residue" evidence="2">
    <location>
        <position position="1"/>
    </location>
</feature>
<feature type="compositionally biased region" description="Polar residues" evidence="1">
    <location>
        <begin position="35"/>
        <end position="52"/>
    </location>
</feature>
<comment type="caution">
    <text evidence="2">The sequence shown here is derived from an EMBL/GenBank/DDBJ whole genome shotgun (WGS) entry which is preliminary data.</text>
</comment>
<proteinExistence type="predicted"/>
<accession>A0AAV4T7W4</accession>
<name>A0AAV4T7W4_9ARAC</name>
<dbReference type="AlphaFoldDB" id="A0AAV4T7W4"/>
<feature type="region of interest" description="Disordered" evidence="1">
    <location>
        <begin position="26"/>
        <end position="54"/>
    </location>
</feature>
<gene>
    <name evidence="2" type="ORF">CDAR_29991</name>
</gene>